<dbReference type="InterPro" id="IPR003018">
    <property type="entry name" value="GAF"/>
</dbReference>
<dbReference type="CDD" id="cd00130">
    <property type="entry name" value="PAS"/>
    <property type="match status" value="2"/>
</dbReference>
<dbReference type="PROSITE" id="PS50883">
    <property type="entry name" value="EAL"/>
    <property type="match status" value="1"/>
</dbReference>
<dbReference type="SUPFAM" id="SSF55785">
    <property type="entry name" value="PYP-like sensor domain (PAS domain)"/>
    <property type="match status" value="2"/>
</dbReference>
<feature type="domain" description="PAS" evidence="1">
    <location>
        <begin position="128"/>
        <end position="200"/>
    </location>
</feature>
<dbReference type="RefSeq" id="WP_121624889.1">
    <property type="nucleotide sequence ID" value="NZ_JACIIW010000003.1"/>
</dbReference>
<dbReference type="Gene3D" id="3.30.70.270">
    <property type="match status" value="1"/>
</dbReference>
<dbReference type="PROSITE" id="PS50887">
    <property type="entry name" value="GGDEF"/>
    <property type="match status" value="1"/>
</dbReference>
<accession>A0A3L7A2B3</accession>
<dbReference type="NCBIfam" id="TIGR00254">
    <property type="entry name" value="GGDEF"/>
    <property type="match status" value="1"/>
</dbReference>
<gene>
    <name evidence="5" type="ORF">D9R14_18820</name>
</gene>
<dbReference type="PIRSF" id="PIRSF005925">
    <property type="entry name" value="Dos"/>
    <property type="match status" value="1"/>
</dbReference>
<dbReference type="InterPro" id="IPR029787">
    <property type="entry name" value="Nucleotide_cyclase"/>
</dbReference>
<dbReference type="InterPro" id="IPR000700">
    <property type="entry name" value="PAS-assoc_C"/>
</dbReference>
<dbReference type="Gene3D" id="3.30.450.20">
    <property type="entry name" value="PAS domain"/>
    <property type="match status" value="2"/>
</dbReference>
<dbReference type="Pfam" id="PF00990">
    <property type="entry name" value="GGDEF"/>
    <property type="match status" value="1"/>
</dbReference>
<comment type="caution">
    <text evidence="5">The sequence shown here is derived from an EMBL/GenBank/DDBJ whole genome shotgun (WGS) entry which is preliminary data.</text>
</comment>
<evidence type="ECO:0000313" key="5">
    <source>
        <dbReference type="EMBL" id="RLP74416.1"/>
    </source>
</evidence>
<dbReference type="SMART" id="SM00086">
    <property type="entry name" value="PAC"/>
    <property type="match status" value="2"/>
</dbReference>
<feature type="domain" description="GGDEF" evidence="4">
    <location>
        <begin position="450"/>
        <end position="583"/>
    </location>
</feature>
<dbReference type="SMART" id="SM00091">
    <property type="entry name" value="PAS"/>
    <property type="match status" value="2"/>
</dbReference>
<evidence type="ECO:0000259" key="1">
    <source>
        <dbReference type="PROSITE" id="PS50112"/>
    </source>
</evidence>
<dbReference type="FunFam" id="3.30.70.270:FF:000001">
    <property type="entry name" value="Diguanylate cyclase domain protein"/>
    <property type="match status" value="1"/>
</dbReference>
<dbReference type="Pfam" id="PF13185">
    <property type="entry name" value="GAF_2"/>
    <property type="match status" value="1"/>
</dbReference>
<protein>
    <submittedName>
        <fullName evidence="5">EAL domain-containing protein</fullName>
    </submittedName>
</protein>
<feature type="domain" description="EAL" evidence="3">
    <location>
        <begin position="592"/>
        <end position="846"/>
    </location>
</feature>
<dbReference type="PANTHER" id="PTHR44757:SF2">
    <property type="entry name" value="BIOFILM ARCHITECTURE MAINTENANCE PROTEIN MBAA"/>
    <property type="match status" value="1"/>
</dbReference>
<dbReference type="SMART" id="SM00065">
    <property type="entry name" value="GAF"/>
    <property type="match status" value="1"/>
</dbReference>
<dbReference type="InterPro" id="IPR043128">
    <property type="entry name" value="Rev_trsase/Diguanyl_cyclase"/>
</dbReference>
<dbReference type="InterPro" id="IPR000014">
    <property type="entry name" value="PAS"/>
</dbReference>
<dbReference type="Gene3D" id="3.20.20.450">
    <property type="entry name" value="EAL domain"/>
    <property type="match status" value="1"/>
</dbReference>
<dbReference type="AlphaFoldDB" id="A0A3L7A2B3"/>
<dbReference type="SMART" id="SM00267">
    <property type="entry name" value="GGDEF"/>
    <property type="match status" value="1"/>
</dbReference>
<dbReference type="InterPro" id="IPR052155">
    <property type="entry name" value="Biofilm_reg_signaling"/>
</dbReference>
<dbReference type="CDD" id="cd01949">
    <property type="entry name" value="GGDEF"/>
    <property type="match status" value="1"/>
</dbReference>
<keyword evidence="6" id="KW-1185">Reference proteome</keyword>
<dbReference type="OrthoDB" id="9814202at2"/>
<dbReference type="GO" id="GO:0003824">
    <property type="term" value="F:catalytic activity"/>
    <property type="evidence" value="ECO:0007669"/>
    <property type="project" value="UniProtKB-ARBA"/>
</dbReference>
<dbReference type="SUPFAM" id="SSF141868">
    <property type="entry name" value="EAL domain-like"/>
    <property type="match status" value="1"/>
</dbReference>
<dbReference type="Pfam" id="PF00563">
    <property type="entry name" value="EAL"/>
    <property type="match status" value="1"/>
</dbReference>
<proteinExistence type="predicted"/>
<dbReference type="InterPro" id="IPR035919">
    <property type="entry name" value="EAL_sf"/>
</dbReference>
<evidence type="ECO:0000259" key="4">
    <source>
        <dbReference type="PROSITE" id="PS50887"/>
    </source>
</evidence>
<dbReference type="Proteomes" id="UP000269692">
    <property type="component" value="Unassembled WGS sequence"/>
</dbReference>
<dbReference type="InterPro" id="IPR001633">
    <property type="entry name" value="EAL_dom"/>
</dbReference>
<dbReference type="Gene3D" id="3.30.450.40">
    <property type="match status" value="1"/>
</dbReference>
<sequence>MVEQTGDLSWAALNQAIDAVVFIDQSNCITYFNPAAERMFGYTPGEVLGHNVRVLVPPELRDSHDGLVDANRRAGTDGLVGLSREVAIQRKDGKRIWGLLSLSRAQVGDAVNYAAFIRNVTEEVASRTELYILSLVANETDRVVLVTDGQQRIIYVNRAFTQVFGYSREEIAGHSPLSFLVGEFGDAVIENRLRQKVRERVPFSEELLCRHKTDRQVWVSAAISPVYDRERNELRNIVAVLTDITESKQIDTLQREVLAAATADVPLTHVAELICRKVEAILPGVVCSIMSVSKDGRLHPLAAPSLPEEYAAALEGLPIGPDVGSCGTAAFRGEPVIVTDIATSPLWEPYRHLPLPADLVACWSIPVKNRTGQVAGTFALYFRERRAPGPWHEHIMERCVPLCALALERNEAEDQIARLSSLDALTGLPNRSRLLATLASTMAEVSETGETVVCLILDVDHFKDVNDTLGHSTGDQILLEFARRLTVQLRGADMVARIGGDEFAVLLRGCAAEEAALISERLLEVLSTAPVAVQGLHLTMSASIGIAIYPLHAADAETVLKHADAALYEAKRDGRGKFHFFTEDLNLKAQNRLVLGVALREAIIHRQLRLVFQPQVSIKSGALHGVEALTRWSDPVHGEVPAPRFIALAEEYGLIESIDHWAIEETCRLIPKWRALGLDVPHVSVNVSPVSFRSSAVLDVITKSLEENGLQPADLRVEITERVMMDQHPNSLSTARAIEAMGVKLAMDDFGTGYSSLSSLAQLPIAELKIDRSFMLALEEDANAQALATAVIRIGHSLGMTVVAEGVETKAQLDLLGELNCHAAQGFLFARPLEVPDFEDWLRRRPAVN</sequence>
<dbReference type="CDD" id="cd01948">
    <property type="entry name" value="EAL"/>
    <property type="match status" value="1"/>
</dbReference>
<dbReference type="InterPro" id="IPR029016">
    <property type="entry name" value="GAF-like_dom_sf"/>
</dbReference>
<feature type="domain" description="PAS" evidence="1">
    <location>
        <begin position="12"/>
        <end position="59"/>
    </location>
</feature>
<dbReference type="EMBL" id="RCTF01000019">
    <property type="protein sequence ID" value="RLP74416.1"/>
    <property type="molecule type" value="Genomic_DNA"/>
</dbReference>
<dbReference type="InterPro" id="IPR012226">
    <property type="entry name" value="Diguanyl_cyclase/Pdiesterase"/>
</dbReference>
<dbReference type="PROSITE" id="PS50112">
    <property type="entry name" value="PAS"/>
    <property type="match status" value="2"/>
</dbReference>
<feature type="domain" description="PAC" evidence="2">
    <location>
        <begin position="203"/>
        <end position="256"/>
    </location>
</feature>
<dbReference type="SUPFAM" id="SSF55073">
    <property type="entry name" value="Nucleotide cyclase"/>
    <property type="match status" value="1"/>
</dbReference>
<dbReference type="NCBIfam" id="TIGR00229">
    <property type="entry name" value="sensory_box"/>
    <property type="match status" value="2"/>
</dbReference>
<dbReference type="PANTHER" id="PTHR44757">
    <property type="entry name" value="DIGUANYLATE CYCLASE DGCP"/>
    <property type="match status" value="1"/>
</dbReference>
<organism evidence="5 6">
    <name type="scientific">Xanthobacter tagetidis</name>
    <dbReference type="NCBI Taxonomy" id="60216"/>
    <lineage>
        <taxon>Bacteria</taxon>
        <taxon>Pseudomonadati</taxon>
        <taxon>Pseudomonadota</taxon>
        <taxon>Alphaproteobacteria</taxon>
        <taxon>Hyphomicrobiales</taxon>
        <taxon>Xanthobacteraceae</taxon>
        <taxon>Xanthobacter</taxon>
    </lineage>
</organism>
<dbReference type="Pfam" id="PF13426">
    <property type="entry name" value="PAS_9"/>
    <property type="match status" value="2"/>
</dbReference>
<evidence type="ECO:0000259" key="2">
    <source>
        <dbReference type="PROSITE" id="PS50113"/>
    </source>
</evidence>
<dbReference type="PROSITE" id="PS50113">
    <property type="entry name" value="PAC"/>
    <property type="match status" value="1"/>
</dbReference>
<evidence type="ECO:0000313" key="6">
    <source>
        <dbReference type="Proteomes" id="UP000269692"/>
    </source>
</evidence>
<dbReference type="InterPro" id="IPR001610">
    <property type="entry name" value="PAC"/>
</dbReference>
<dbReference type="InterPro" id="IPR000160">
    <property type="entry name" value="GGDEF_dom"/>
</dbReference>
<dbReference type="SMART" id="SM00052">
    <property type="entry name" value="EAL"/>
    <property type="match status" value="1"/>
</dbReference>
<reference evidence="5 6" key="1">
    <citation type="submission" date="2018-10" db="EMBL/GenBank/DDBJ databases">
        <title>Xanthobacter tagetidis genome sequencing and assembly.</title>
        <authorList>
            <person name="Maclea K.S."/>
            <person name="Goen A.E."/>
            <person name="Fatima S.A."/>
        </authorList>
    </citation>
    <scope>NUCLEOTIDE SEQUENCE [LARGE SCALE GENOMIC DNA]</scope>
    <source>
        <strain evidence="5 6">ATCC 700314</strain>
    </source>
</reference>
<name>A0A3L7A2B3_9HYPH</name>
<dbReference type="SUPFAM" id="SSF55781">
    <property type="entry name" value="GAF domain-like"/>
    <property type="match status" value="1"/>
</dbReference>
<dbReference type="InterPro" id="IPR035965">
    <property type="entry name" value="PAS-like_dom_sf"/>
</dbReference>
<evidence type="ECO:0000259" key="3">
    <source>
        <dbReference type="PROSITE" id="PS50883"/>
    </source>
</evidence>